<protein>
    <submittedName>
        <fullName evidence="1">Uncharacterized protein</fullName>
    </submittedName>
</protein>
<dbReference type="EMBL" id="CM039426">
    <property type="protein sequence ID" value="KAI4357093.1"/>
    <property type="molecule type" value="Genomic_DNA"/>
</dbReference>
<gene>
    <name evidence="1" type="ORF">L6164_001062</name>
</gene>
<keyword evidence="2" id="KW-1185">Reference proteome</keyword>
<proteinExistence type="predicted"/>
<name>A0ACB9Q8N1_BAUVA</name>
<evidence type="ECO:0000313" key="2">
    <source>
        <dbReference type="Proteomes" id="UP000828941"/>
    </source>
</evidence>
<accession>A0ACB9Q8N1</accession>
<reference evidence="1 2" key="1">
    <citation type="journal article" date="2022" name="DNA Res.">
        <title>Chromosomal-level genome assembly of the orchid tree Bauhinia variegata (Leguminosae; Cercidoideae) supports the allotetraploid origin hypothesis of Bauhinia.</title>
        <authorList>
            <person name="Zhong Y."/>
            <person name="Chen Y."/>
            <person name="Zheng D."/>
            <person name="Pang J."/>
            <person name="Liu Y."/>
            <person name="Luo S."/>
            <person name="Meng S."/>
            <person name="Qian L."/>
            <person name="Wei D."/>
            <person name="Dai S."/>
            <person name="Zhou R."/>
        </authorList>
    </citation>
    <scope>NUCLEOTIDE SEQUENCE [LARGE SCALE GENOMIC DNA]</scope>
    <source>
        <strain evidence="1">BV-YZ2020</strain>
    </source>
</reference>
<dbReference type="Proteomes" id="UP000828941">
    <property type="component" value="Chromosome 1"/>
</dbReference>
<comment type="caution">
    <text evidence="1">The sequence shown here is derived from an EMBL/GenBank/DDBJ whole genome shotgun (WGS) entry which is preliminary data.</text>
</comment>
<evidence type="ECO:0000313" key="1">
    <source>
        <dbReference type="EMBL" id="KAI4357093.1"/>
    </source>
</evidence>
<organism evidence="1 2">
    <name type="scientific">Bauhinia variegata</name>
    <name type="common">Purple orchid tree</name>
    <name type="synonym">Phanera variegata</name>
    <dbReference type="NCBI Taxonomy" id="167791"/>
    <lineage>
        <taxon>Eukaryota</taxon>
        <taxon>Viridiplantae</taxon>
        <taxon>Streptophyta</taxon>
        <taxon>Embryophyta</taxon>
        <taxon>Tracheophyta</taxon>
        <taxon>Spermatophyta</taxon>
        <taxon>Magnoliopsida</taxon>
        <taxon>eudicotyledons</taxon>
        <taxon>Gunneridae</taxon>
        <taxon>Pentapetalae</taxon>
        <taxon>rosids</taxon>
        <taxon>fabids</taxon>
        <taxon>Fabales</taxon>
        <taxon>Fabaceae</taxon>
        <taxon>Cercidoideae</taxon>
        <taxon>Cercideae</taxon>
        <taxon>Bauhiniinae</taxon>
        <taxon>Bauhinia</taxon>
    </lineage>
</organism>
<sequence>MGEDKRHLPPWMLQRVAASHVSKYEIVENACYTQEGALNQVPDLKANANNDLTKKTGPDHRRKTTGKKSCSLIKCAAKRRRSLSRQDGSSDNITQEAKQKNGSSRVIVRKSSIKKGLHVEDPSYRNGDKDPVQAFSDDDVELTVDDLMAIAEEYVKISMRKEQQEVPGRQCESVKQVPATSDPAQDMLDLFLGPLLKKKPPEEEKREYFVEDFPFSHELARQGQDEIVGEEKGPLMKKKSSLKDKVATLLDLDFGQAG</sequence>